<name>A0A1M6DW94_MALRU</name>
<protein>
    <submittedName>
        <fullName evidence="10">ABC-type transport system, involved in lipoprotein release, permease component</fullName>
    </submittedName>
</protein>
<evidence type="ECO:0000256" key="7">
    <source>
        <dbReference type="SAM" id="Phobius"/>
    </source>
</evidence>
<dbReference type="AlphaFoldDB" id="A0A1M6DW94"/>
<evidence type="ECO:0000256" key="3">
    <source>
        <dbReference type="ARBA" id="ARBA00022475"/>
    </source>
</evidence>
<keyword evidence="4 7" id="KW-0812">Transmembrane</keyword>
<dbReference type="PANTHER" id="PTHR30489:SF0">
    <property type="entry name" value="LIPOPROTEIN-RELEASING SYSTEM TRANSMEMBRANE PROTEIN LOLE"/>
    <property type="match status" value="1"/>
</dbReference>
<proteinExistence type="inferred from homology"/>
<reference evidence="10 11" key="1">
    <citation type="submission" date="2016-11" db="EMBL/GenBank/DDBJ databases">
        <authorList>
            <person name="Jaros S."/>
            <person name="Januszkiewicz K."/>
            <person name="Wedrychowicz H."/>
        </authorList>
    </citation>
    <scope>NUCLEOTIDE SEQUENCE [LARGE SCALE GENOMIC DNA]</scope>
    <source>
        <strain evidence="10 11">DSM 5091</strain>
    </source>
</reference>
<evidence type="ECO:0000256" key="2">
    <source>
        <dbReference type="ARBA" id="ARBA00005236"/>
    </source>
</evidence>
<evidence type="ECO:0000256" key="5">
    <source>
        <dbReference type="ARBA" id="ARBA00022989"/>
    </source>
</evidence>
<dbReference type="Pfam" id="PF02687">
    <property type="entry name" value="FtsX"/>
    <property type="match status" value="1"/>
</dbReference>
<keyword evidence="3" id="KW-1003">Cell membrane</keyword>
<dbReference type="Proteomes" id="UP000184171">
    <property type="component" value="Unassembled WGS sequence"/>
</dbReference>
<dbReference type="RefSeq" id="WP_072905890.1">
    <property type="nucleotide sequence ID" value="NZ_FQZT01000002.1"/>
</dbReference>
<dbReference type="InterPro" id="IPR025857">
    <property type="entry name" value="MacB_PCD"/>
</dbReference>
<feature type="transmembrane region" description="Helical" evidence="7">
    <location>
        <begin position="21"/>
        <end position="42"/>
    </location>
</feature>
<comment type="subcellular location">
    <subcellularLocation>
        <location evidence="1">Cell membrane</location>
        <topology evidence="1">Multi-pass membrane protein</topology>
    </subcellularLocation>
</comment>
<comment type="similarity">
    <text evidence="2">Belongs to the ABC-4 integral membrane protein family. LolC/E subfamily.</text>
</comment>
<feature type="transmembrane region" description="Helical" evidence="7">
    <location>
        <begin position="265"/>
        <end position="288"/>
    </location>
</feature>
<evidence type="ECO:0000313" key="10">
    <source>
        <dbReference type="EMBL" id="SHI77491.1"/>
    </source>
</evidence>
<evidence type="ECO:0000259" key="8">
    <source>
        <dbReference type="Pfam" id="PF02687"/>
    </source>
</evidence>
<evidence type="ECO:0000256" key="4">
    <source>
        <dbReference type="ARBA" id="ARBA00022692"/>
    </source>
</evidence>
<accession>A0A1M6DW94</accession>
<dbReference type="InterPro" id="IPR051447">
    <property type="entry name" value="Lipoprotein-release_system"/>
</dbReference>
<keyword evidence="5 7" id="KW-1133">Transmembrane helix</keyword>
<dbReference type="OrthoDB" id="9780560at2"/>
<keyword evidence="11" id="KW-1185">Reference proteome</keyword>
<feature type="domain" description="MacB-like periplasmic core" evidence="9">
    <location>
        <begin position="17"/>
        <end position="233"/>
    </location>
</feature>
<feature type="domain" description="ABC3 transporter permease C-terminal" evidence="8">
    <location>
        <begin position="265"/>
        <end position="398"/>
    </location>
</feature>
<feature type="transmembrane region" description="Helical" evidence="7">
    <location>
        <begin position="309"/>
        <end position="339"/>
    </location>
</feature>
<evidence type="ECO:0000256" key="6">
    <source>
        <dbReference type="ARBA" id="ARBA00023136"/>
    </source>
</evidence>
<feature type="transmembrane region" description="Helical" evidence="7">
    <location>
        <begin position="369"/>
        <end position="388"/>
    </location>
</feature>
<sequence>MLWQLALRNIWRNRRRTLLTLSAMVISSALLILCLGVFSGMLKDMLASATEQYFGHLVISAKGYQDDRDMFANFPADLDLPALRHPQVTGYSPRLRSFGLLSFANNSAPVELLGIRPQHEQQVTSLQDHLQSGRYLREEERNGAVIGAGLAKRLAVQPGDELVFVTQAADGSIGNDLLQVSGIFSTGDQGHDNSLVLVPLGWLQQLLVLPGKLHEISLRVEQPRQAAILAGQLTGGMPPELEVLDWGQMLPEMKEVVASYDVSRMIIVTILYIATGLGILNTFFMSVLERTREFGVLMAVGMRPGQIRLMVLLETLAMGLISLIFGVGLGVLLSLYMAFVGIDLSGSLTPITYAGGTILPRLHAVLETANILVPAVVLLLVCLLAGFLPANRAARMQPVVAIREE</sequence>
<dbReference type="EMBL" id="FQZT01000002">
    <property type="protein sequence ID" value="SHI77491.1"/>
    <property type="molecule type" value="Genomic_DNA"/>
</dbReference>
<evidence type="ECO:0000256" key="1">
    <source>
        <dbReference type="ARBA" id="ARBA00004651"/>
    </source>
</evidence>
<dbReference type="Pfam" id="PF12704">
    <property type="entry name" value="MacB_PCD"/>
    <property type="match status" value="1"/>
</dbReference>
<gene>
    <name evidence="10" type="ORF">SAMN02745165_00830</name>
</gene>
<keyword evidence="10" id="KW-0449">Lipoprotein</keyword>
<dbReference type="GO" id="GO:0044874">
    <property type="term" value="P:lipoprotein localization to outer membrane"/>
    <property type="evidence" value="ECO:0007669"/>
    <property type="project" value="TreeGrafter"/>
</dbReference>
<dbReference type="STRING" id="1122189.SAMN02745165_00830"/>
<dbReference type="PANTHER" id="PTHR30489">
    <property type="entry name" value="LIPOPROTEIN-RELEASING SYSTEM TRANSMEMBRANE PROTEIN LOLE"/>
    <property type="match status" value="1"/>
</dbReference>
<dbReference type="GO" id="GO:0098797">
    <property type="term" value="C:plasma membrane protein complex"/>
    <property type="evidence" value="ECO:0007669"/>
    <property type="project" value="TreeGrafter"/>
</dbReference>
<evidence type="ECO:0000259" key="9">
    <source>
        <dbReference type="Pfam" id="PF12704"/>
    </source>
</evidence>
<evidence type="ECO:0000313" key="11">
    <source>
        <dbReference type="Proteomes" id="UP000184171"/>
    </source>
</evidence>
<dbReference type="InterPro" id="IPR003838">
    <property type="entry name" value="ABC3_permease_C"/>
</dbReference>
<organism evidence="10 11">
    <name type="scientific">Malonomonas rubra DSM 5091</name>
    <dbReference type="NCBI Taxonomy" id="1122189"/>
    <lineage>
        <taxon>Bacteria</taxon>
        <taxon>Pseudomonadati</taxon>
        <taxon>Thermodesulfobacteriota</taxon>
        <taxon>Desulfuromonadia</taxon>
        <taxon>Desulfuromonadales</taxon>
        <taxon>Geopsychrobacteraceae</taxon>
        <taxon>Malonomonas</taxon>
    </lineage>
</organism>
<keyword evidence="6 7" id="KW-0472">Membrane</keyword>